<proteinExistence type="predicted"/>
<dbReference type="PANTHER" id="PTHR21363:SF0">
    <property type="entry name" value="PREPHENATE DEHYDROGENASE [NADP(+)]"/>
    <property type="match status" value="1"/>
</dbReference>
<accession>A0A8H7CXH5</accession>
<dbReference type="GO" id="GO:0006571">
    <property type="term" value="P:tyrosine biosynthetic process"/>
    <property type="evidence" value="ECO:0007669"/>
    <property type="project" value="TreeGrafter"/>
</dbReference>
<keyword evidence="1" id="KW-0560">Oxidoreductase</keyword>
<name>A0A8H7CXH5_9AGAR</name>
<dbReference type="GO" id="GO:0008977">
    <property type="term" value="F:prephenate dehydrogenase (NAD+) activity"/>
    <property type="evidence" value="ECO:0007669"/>
    <property type="project" value="TreeGrafter"/>
</dbReference>
<evidence type="ECO:0000313" key="2">
    <source>
        <dbReference type="EMBL" id="KAF7353935.1"/>
    </source>
</evidence>
<organism evidence="2 3">
    <name type="scientific">Mycena venus</name>
    <dbReference type="NCBI Taxonomy" id="2733690"/>
    <lineage>
        <taxon>Eukaryota</taxon>
        <taxon>Fungi</taxon>
        <taxon>Dikarya</taxon>
        <taxon>Basidiomycota</taxon>
        <taxon>Agaricomycotina</taxon>
        <taxon>Agaricomycetes</taxon>
        <taxon>Agaricomycetidae</taxon>
        <taxon>Agaricales</taxon>
        <taxon>Marasmiineae</taxon>
        <taxon>Mycenaceae</taxon>
        <taxon>Mycena</taxon>
    </lineage>
</organism>
<dbReference type="PANTHER" id="PTHR21363">
    <property type="entry name" value="PREPHENATE DEHYDROGENASE"/>
    <property type="match status" value="1"/>
</dbReference>
<dbReference type="AlphaFoldDB" id="A0A8H7CXH5"/>
<gene>
    <name evidence="2" type="ORF">MVEN_01079800</name>
</gene>
<keyword evidence="3" id="KW-1185">Reference proteome</keyword>
<dbReference type="InterPro" id="IPR050812">
    <property type="entry name" value="Preph/Arog_dehydrog"/>
</dbReference>
<comment type="caution">
    <text evidence="2">The sequence shown here is derived from an EMBL/GenBank/DDBJ whole genome shotgun (WGS) entry which is preliminary data.</text>
</comment>
<dbReference type="GO" id="GO:0070403">
    <property type="term" value="F:NAD+ binding"/>
    <property type="evidence" value="ECO:0007669"/>
    <property type="project" value="TreeGrafter"/>
</dbReference>
<dbReference type="Proteomes" id="UP000620124">
    <property type="component" value="Unassembled WGS sequence"/>
</dbReference>
<dbReference type="OrthoDB" id="5399569at2759"/>
<reference evidence="2" key="1">
    <citation type="submission" date="2020-05" db="EMBL/GenBank/DDBJ databases">
        <title>Mycena genomes resolve the evolution of fungal bioluminescence.</title>
        <authorList>
            <person name="Tsai I.J."/>
        </authorList>
    </citation>
    <scope>NUCLEOTIDE SEQUENCE</scope>
    <source>
        <strain evidence="2">CCC161011</strain>
    </source>
</reference>
<protein>
    <submittedName>
        <fullName evidence="2">Prephenate dehydrogenase</fullName>
    </submittedName>
</protein>
<dbReference type="EMBL" id="JACAZI010000008">
    <property type="protein sequence ID" value="KAF7353935.1"/>
    <property type="molecule type" value="Genomic_DNA"/>
</dbReference>
<evidence type="ECO:0000313" key="3">
    <source>
        <dbReference type="Proteomes" id="UP000620124"/>
    </source>
</evidence>
<evidence type="ECO:0000256" key="1">
    <source>
        <dbReference type="ARBA" id="ARBA00023002"/>
    </source>
</evidence>
<sequence length="335" mass="37113">MNRHVYVGSTSATSLKHPTLSKVNTLLTWYWNPGDPNIAVFHDGYDVSRTSDFIIYSIEAEFIKHGDRVLPSLHGPAVSPIGQSLVLIQHRASSAALTLVEDILRSLSSRFVYLSYDEHDLVTANAQGVIHATFLSLVWLISSLAMHPRIYNLMLSLHSSMSTAWAARKVYPWEQGTYTGGSIETAKTDQFANSVTDLFKLMLESDVARFRERVVWAGSRVWVAGAGRLSPNLKRKPILLSKDAPHGFSLGRTPTSSVPVLPSPAEDARTNVGHISRSGPRSRLFGVAEHLFLSPIMVDGAIRFAMHDMWHRSDDLDFVVAARGWSHGLTNQDVL</sequence>